<dbReference type="KEGG" id="bmet:BMMGA3_17285"/>
<dbReference type="EMBL" id="CP007741">
    <property type="protein sequence ID" value="AIE61804.1"/>
    <property type="molecule type" value="Genomic_DNA"/>
</dbReference>
<dbReference type="InterPro" id="IPR006120">
    <property type="entry name" value="Resolvase_HTH_dom"/>
</dbReference>
<proteinExistence type="predicted"/>
<gene>
    <name evidence="2" type="ORF">BMMGA3_17285</name>
</gene>
<feature type="domain" description="Resolvase HTH" evidence="1">
    <location>
        <begin position="1"/>
        <end position="29"/>
    </location>
</feature>
<sequence>MYEKGEKTVSEICAATNVSKATFYRKLKKKSPNRKNRSLRNFML</sequence>
<evidence type="ECO:0000259" key="1">
    <source>
        <dbReference type="Pfam" id="PF02796"/>
    </source>
</evidence>
<evidence type="ECO:0000313" key="3">
    <source>
        <dbReference type="Proteomes" id="UP000027602"/>
    </source>
</evidence>
<keyword evidence="2" id="KW-0614">Plasmid</keyword>
<protein>
    <recommendedName>
        <fullName evidence="1">Resolvase HTH domain-containing protein</fullName>
    </recommendedName>
</protein>
<dbReference type="Gene3D" id="1.10.10.60">
    <property type="entry name" value="Homeodomain-like"/>
    <property type="match status" value="1"/>
</dbReference>
<dbReference type="AlphaFoldDB" id="A0A068LVR3"/>
<evidence type="ECO:0000313" key="2">
    <source>
        <dbReference type="EMBL" id="AIE61804.1"/>
    </source>
</evidence>
<reference evidence="2 3" key="1">
    <citation type="journal article" date="2015" name="BMC Genomics">
        <title>Transcriptome analysis of thermophilic methylotrophic Bacillus methanolicus MGA3 using RNA-sequencing provides detailed insights into its previously uncharted transcriptional landscape.</title>
        <authorList>
            <person name="Irla M."/>
            <person name="Neshat A."/>
            <person name="Brautaset T."/>
            <person name="Ruckert C."/>
            <person name="Kalinowski J."/>
            <person name="Wendisch V.F."/>
        </authorList>
    </citation>
    <scope>NUCLEOTIDE SEQUENCE [LARGE SCALE GENOMIC DNA]</scope>
    <source>
        <strain evidence="3">MGA3 / ATCC 53907</strain>
        <plasmid evidence="3">Plasmid pBM19</plasmid>
    </source>
</reference>
<name>A0A068LVR3_BACMM</name>
<dbReference type="GO" id="GO:0003677">
    <property type="term" value="F:DNA binding"/>
    <property type="evidence" value="ECO:0007669"/>
    <property type="project" value="InterPro"/>
</dbReference>
<accession>A0A068LVR3</accession>
<dbReference type="GO" id="GO:0000150">
    <property type="term" value="F:DNA strand exchange activity"/>
    <property type="evidence" value="ECO:0007669"/>
    <property type="project" value="InterPro"/>
</dbReference>
<dbReference type="HOGENOM" id="CLU_3212503_0_0_9"/>
<dbReference type="RefSeq" id="WP_081485721.1">
    <property type="nucleotide sequence ID" value="NZ_ADWW01000011.1"/>
</dbReference>
<organism evidence="2 3">
    <name type="scientific">Bacillus methanolicus (strain MGA3 / ATCC 53907)</name>
    <dbReference type="NCBI Taxonomy" id="796606"/>
    <lineage>
        <taxon>Bacteria</taxon>
        <taxon>Bacillati</taxon>
        <taxon>Bacillota</taxon>
        <taxon>Bacilli</taxon>
        <taxon>Bacillales</taxon>
        <taxon>Bacillaceae</taxon>
        <taxon>Bacillus</taxon>
    </lineage>
</organism>
<keyword evidence="3" id="KW-1185">Reference proteome</keyword>
<dbReference type="Proteomes" id="UP000027602">
    <property type="component" value="Plasmid pBM19"/>
</dbReference>
<geneLocation type="plasmid" evidence="2 3">
    <name>pBM19</name>
</geneLocation>
<dbReference type="Pfam" id="PF02796">
    <property type="entry name" value="HTH_7"/>
    <property type="match status" value="1"/>
</dbReference>